<feature type="region of interest" description="Disordered" evidence="4">
    <location>
        <begin position="1"/>
        <end position="37"/>
    </location>
</feature>
<dbReference type="InterPro" id="IPR040168">
    <property type="entry name" value="Not2/3/5"/>
</dbReference>
<name>S8C951_9LAMI</name>
<dbReference type="Pfam" id="PF04153">
    <property type="entry name" value="NOT2_3_5_C"/>
    <property type="match status" value="1"/>
</dbReference>
<dbReference type="PANTHER" id="PTHR23326">
    <property type="entry name" value="CCR4 NOT-RELATED"/>
    <property type="match status" value="1"/>
</dbReference>
<dbReference type="GO" id="GO:0030015">
    <property type="term" value="C:CCR4-NOT core complex"/>
    <property type="evidence" value="ECO:0007669"/>
    <property type="project" value="InterPro"/>
</dbReference>
<evidence type="ECO:0000259" key="5">
    <source>
        <dbReference type="Pfam" id="PF04153"/>
    </source>
</evidence>
<keyword evidence="2" id="KW-0805">Transcription regulation</keyword>
<feature type="non-terminal residue" evidence="6">
    <location>
        <position position="237"/>
    </location>
</feature>
<gene>
    <name evidence="6" type="ORF">M569_13954</name>
</gene>
<evidence type="ECO:0000256" key="1">
    <source>
        <dbReference type="ARBA" id="ARBA00007682"/>
    </source>
</evidence>
<keyword evidence="3" id="KW-0804">Transcription</keyword>
<dbReference type="InterPro" id="IPR038635">
    <property type="entry name" value="CCR4-NOT_su2/3/5_C_sf"/>
</dbReference>
<dbReference type="GO" id="GO:0006355">
    <property type="term" value="P:regulation of DNA-templated transcription"/>
    <property type="evidence" value="ECO:0007669"/>
    <property type="project" value="InterPro"/>
</dbReference>
<evidence type="ECO:0000313" key="7">
    <source>
        <dbReference type="Proteomes" id="UP000015453"/>
    </source>
</evidence>
<comment type="similarity">
    <text evidence="1">Belongs to the CNOT2/3/5 family.</text>
</comment>
<reference evidence="6 7" key="1">
    <citation type="journal article" date="2013" name="BMC Genomics">
        <title>The miniature genome of a carnivorous plant Genlisea aurea contains a low number of genes and short non-coding sequences.</title>
        <authorList>
            <person name="Leushkin E.V."/>
            <person name="Sutormin R.A."/>
            <person name="Nabieva E.R."/>
            <person name="Penin A.A."/>
            <person name="Kondrashov A.S."/>
            <person name="Logacheva M.D."/>
        </authorList>
    </citation>
    <scope>NUCLEOTIDE SEQUENCE [LARGE SCALE GENOMIC DNA]</scope>
</reference>
<feature type="non-terminal residue" evidence="6">
    <location>
        <position position="1"/>
    </location>
</feature>
<proteinExistence type="inferred from homology"/>
<evidence type="ECO:0000256" key="3">
    <source>
        <dbReference type="ARBA" id="ARBA00023163"/>
    </source>
</evidence>
<dbReference type="AlphaFoldDB" id="S8C951"/>
<feature type="domain" description="NOT2/NOT3/NOT5 C-terminal" evidence="5">
    <location>
        <begin position="108"/>
        <end position="231"/>
    </location>
</feature>
<dbReference type="Gene3D" id="2.30.30.1020">
    <property type="entry name" value="CCR4-NOT complex subunit 2/3/5, C-terminal domain"/>
    <property type="match status" value="1"/>
</dbReference>
<dbReference type="EMBL" id="AUSU01007264">
    <property type="protein sequence ID" value="EPS60846.1"/>
    <property type="molecule type" value="Genomic_DNA"/>
</dbReference>
<evidence type="ECO:0000256" key="2">
    <source>
        <dbReference type="ARBA" id="ARBA00023015"/>
    </source>
</evidence>
<protein>
    <recommendedName>
        <fullName evidence="5">NOT2/NOT3/NOT5 C-terminal domain-containing protein</fullName>
    </recommendedName>
</protein>
<keyword evidence="7" id="KW-1185">Reference proteome</keyword>
<evidence type="ECO:0000313" key="6">
    <source>
        <dbReference type="EMBL" id="EPS60846.1"/>
    </source>
</evidence>
<dbReference type="OrthoDB" id="25391at2759"/>
<comment type="caution">
    <text evidence="6">The sequence shown here is derived from an EMBL/GenBank/DDBJ whole genome shotgun (WGS) entry which is preliminary data.</text>
</comment>
<accession>S8C951</accession>
<organism evidence="6 7">
    <name type="scientific">Genlisea aurea</name>
    <dbReference type="NCBI Taxonomy" id="192259"/>
    <lineage>
        <taxon>Eukaryota</taxon>
        <taxon>Viridiplantae</taxon>
        <taxon>Streptophyta</taxon>
        <taxon>Embryophyta</taxon>
        <taxon>Tracheophyta</taxon>
        <taxon>Spermatophyta</taxon>
        <taxon>Magnoliopsida</taxon>
        <taxon>eudicotyledons</taxon>
        <taxon>Gunneridae</taxon>
        <taxon>Pentapetalae</taxon>
        <taxon>asterids</taxon>
        <taxon>lamiids</taxon>
        <taxon>Lamiales</taxon>
        <taxon>Lentibulariaceae</taxon>
        <taxon>Genlisea</taxon>
    </lineage>
</organism>
<sequence>SKSTGPPIGMRPLNSSGSFSSMDSYDQALQQFQQHQSQFRLQQLSSSSSSVGQQFRGMKSAQQPSPDSFNLRGLLNIMRTGDNDSMILTQGIDLTTLGLNMSSNESVHKTFASPWSEEPAKGDPEFTVPPCYYSKQPQPLSQAFFSKFPLETIFYVFYSMPKDEAQLYAGNELYNRGWLYHREQRFWFMRVPNVEPLVKTNTYERGSYIIFDPNSWDTIRKDNFVVHYEVLEKRPTL</sequence>
<feature type="compositionally biased region" description="Low complexity" evidence="4">
    <location>
        <begin position="15"/>
        <end position="37"/>
    </location>
</feature>
<dbReference type="InterPro" id="IPR007282">
    <property type="entry name" value="NOT2/3/5_C"/>
</dbReference>
<evidence type="ECO:0000256" key="4">
    <source>
        <dbReference type="SAM" id="MobiDB-lite"/>
    </source>
</evidence>
<dbReference type="Proteomes" id="UP000015453">
    <property type="component" value="Unassembled WGS sequence"/>
</dbReference>